<evidence type="ECO:0000256" key="7">
    <source>
        <dbReference type="ARBA" id="ARBA00022723"/>
    </source>
</evidence>
<protein>
    <recommendedName>
        <fullName evidence="4">ribonuclease Z</fullName>
        <ecNumber evidence="4">3.1.26.11</ecNumber>
    </recommendedName>
</protein>
<dbReference type="PANTHER" id="PTHR12553">
    <property type="entry name" value="ZINC PHOSPHODIESTERASE ELAC PROTEIN 2"/>
    <property type="match status" value="1"/>
</dbReference>
<dbReference type="Pfam" id="PF23023">
    <property type="entry name" value="Anti-Pycsar_Apyc1"/>
    <property type="match status" value="1"/>
</dbReference>
<dbReference type="EC" id="3.1.26.11" evidence="4"/>
<keyword evidence="8" id="KW-0255">Endonuclease</keyword>
<reference evidence="11 12" key="1">
    <citation type="journal article" date="2023" name="Mol. Biol. Evol.">
        <title>Genomics of Secondarily Temperate Adaptation in the Only Non-Antarctic Icefish.</title>
        <authorList>
            <person name="Rivera-Colon A.G."/>
            <person name="Rayamajhi N."/>
            <person name="Minhas B.F."/>
            <person name="Madrigal G."/>
            <person name="Bilyk K.T."/>
            <person name="Yoon V."/>
            <person name="Hune M."/>
            <person name="Gregory S."/>
            <person name="Cheng C.H.C."/>
            <person name="Catchen J.M."/>
        </authorList>
    </citation>
    <scope>NUCLEOTIDE SEQUENCE [LARGE SCALE GENOMIC DNA]</scope>
    <source>
        <tissue evidence="11">White muscle</tissue>
    </source>
</reference>
<comment type="caution">
    <text evidence="11">The sequence shown here is derived from an EMBL/GenBank/DDBJ whole genome shotgun (WGS) entry which is preliminary data.</text>
</comment>
<sequence length="197" mass="22282">MIHLEIFPELKTFKTKEAEAALHVSSVRAQCLLKFQLRPVMGWQRDAIPSCNTEEFVKEVSEVPNFLEEVDKCREICSTAAAQRSGKREKSFEVVFLGTLSALPMKIRNVSGTLVNISPSQSLMLDCGEGTFGQLCRHYGDNVDQALSKISTVFISHLHADHHTTARQTGRTHVLIRPDYLIDFLRDRKFFSVMQAL</sequence>
<evidence type="ECO:0000256" key="6">
    <source>
        <dbReference type="ARBA" id="ARBA00022722"/>
    </source>
</evidence>
<keyword evidence="12" id="KW-1185">Reference proteome</keyword>
<organism evidence="11 12">
    <name type="scientific">Champsocephalus gunnari</name>
    <name type="common">Mackerel icefish</name>
    <dbReference type="NCBI Taxonomy" id="52237"/>
    <lineage>
        <taxon>Eukaryota</taxon>
        <taxon>Metazoa</taxon>
        <taxon>Chordata</taxon>
        <taxon>Craniata</taxon>
        <taxon>Vertebrata</taxon>
        <taxon>Euteleostomi</taxon>
        <taxon>Actinopterygii</taxon>
        <taxon>Neopterygii</taxon>
        <taxon>Teleostei</taxon>
        <taxon>Neoteleostei</taxon>
        <taxon>Acanthomorphata</taxon>
        <taxon>Eupercaria</taxon>
        <taxon>Perciformes</taxon>
        <taxon>Notothenioidei</taxon>
        <taxon>Channichthyidae</taxon>
        <taxon>Champsocephalus</taxon>
    </lineage>
</organism>
<comment type="similarity">
    <text evidence="3">Belongs to the RNase Z family.</text>
</comment>
<evidence type="ECO:0000256" key="2">
    <source>
        <dbReference type="ARBA" id="ARBA00001947"/>
    </source>
</evidence>
<keyword evidence="9" id="KW-0378">Hydrolase</keyword>
<dbReference type="GO" id="GO:0042781">
    <property type="term" value="F:3'-tRNA processing endoribonuclease activity"/>
    <property type="evidence" value="ECO:0007669"/>
    <property type="project" value="UniProtKB-EC"/>
</dbReference>
<keyword evidence="5" id="KW-0819">tRNA processing</keyword>
<evidence type="ECO:0000256" key="4">
    <source>
        <dbReference type="ARBA" id="ARBA00012477"/>
    </source>
</evidence>
<dbReference type="GO" id="GO:0046872">
    <property type="term" value="F:metal ion binding"/>
    <property type="evidence" value="ECO:0007669"/>
    <property type="project" value="UniProtKB-KW"/>
</dbReference>
<evidence type="ECO:0000256" key="9">
    <source>
        <dbReference type="ARBA" id="ARBA00022801"/>
    </source>
</evidence>
<name>A0AAN8D4W0_CHAGU</name>
<keyword evidence="10" id="KW-0862">Zinc</keyword>
<evidence type="ECO:0000256" key="5">
    <source>
        <dbReference type="ARBA" id="ARBA00022694"/>
    </source>
</evidence>
<dbReference type="GO" id="GO:0005739">
    <property type="term" value="C:mitochondrion"/>
    <property type="evidence" value="ECO:0007669"/>
    <property type="project" value="TreeGrafter"/>
</dbReference>
<dbReference type="PANTHER" id="PTHR12553:SF49">
    <property type="entry name" value="ZINC PHOSPHODIESTERASE ELAC PROTEIN 2"/>
    <property type="match status" value="1"/>
</dbReference>
<evidence type="ECO:0000313" key="11">
    <source>
        <dbReference type="EMBL" id="KAK5913560.1"/>
    </source>
</evidence>
<comment type="catalytic activity">
    <reaction evidence="1">
        <text>Endonucleolytic cleavage of RNA, removing extra 3' nucleotides from tRNA precursor, generating 3' termini of tRNAs. A 3'-hydroxy group is left at the tRNA terminus and a 5'-phosphoryl group is left at the trailer molecule.</text>
        <dbReference type="EC" id="3.1.26.11"/>
    </reaction>
</comment>
<evidence type="ECO:0000256" key="10">
    <source>
        <dbReference type="ARBA" id="ARBA00022833"/>
    </source>
</evidence>
<dbReference type="EMBL" id="JAURVH010001527">
    <property type="protein sequence ID" value="KAK5913560.1"/>
    <property type="molecule type" value="Genomic_DNA"/>
</dbReference>
<dbReference type="InterPro" id="IPR047151">
    <property type="entry name" value="RNZ2-like"/>
</dbReference>
<accession>A0AAN8D4W0</accession>
<evidence type="ECO:0000313" key="12">
    <source>
        <dbReference type="Proteomes" id="UP001331515"/>
    </source>
</evidence>
<evidence type="ECO:0000256" key="3">
    <source>
        <dbReference type="ARBA" id="ARBA00007823"/>
    </source>
</evidence>
<evidence type="ECO:0000256" key="8">
    <source>
        <dbReference type="ARBA" id="ARBA00022759"/>
    </source>
</evidence>
<evidence type="ECO:0000256" key="1">
    <source>
        <dbReference type="ARBA" id="ARBA00000402"/>
    </source>
</evidence>
<dbReference type="GO" id="GO:1990180">
    <property type="term" value="P:mitochondrial tRNA 3'-end processing"/>
    <property type="evidence" value="ECO:0007669"/>
    <property type="project" value="TreeGrafter"/>
</dbReference>
<dbReference type="Proteomes" id="UP001331515">
    <property type="component" value="Unassembled WGS sequence"/>
</dbReference>
<dbReference type="InterPro" id="IPR036866">
    <property type="entry name" value="RibonucZ/Hydroxyglut_hydro"/>
</dbReference>
<dbReference type="SUPFAM" id="SSF56281">
    <property type="entry name" value="Metallo-hydrolase/oxidoreductase"/>
    <property type="match status" value="1"/>
</dbReference>
<keyword evidence="7" id="KW-0479">Metal-binding</keyword>
<proteinExistence type="inferred from homology"/>
<dbReference type="AlphaFoldDB" id="A0AAN8D4W0"/>
<comment type="cofactor">
    <cofactor evidence="2">
        <name>Zn(2+)</name>
        <dbReference type="ChEBI" id="CHEBI:29105"/>
    </cofactor>
</comment>
<keyword evidence="6" id="KW-0540">Nuclease</keyword>
<dbReference type="Gene3D" id="3.60.15.10">
    <property type="entry name" value="Ribonuclease Z/Hydroxyacylglutathione hydrolase-like"/>
    <property type="match status" value="1"/>
</dbReference>
<gene>
    <name evidence="11" type="ORF">CgunFtcFv8_008082</name>
</gene>